<evidence type="ECO:0000313" key="2">
    <source>
        <dbReference type="EMBL" id="ORY22681.1"/>
    </source>
</evidence>
<reference evidence="2 3" key="1">
    <citation type="submission" date="2016-07" db="EMBL/GenBank/DDBJ databases">
        <title>Pervasive Adenine N6-methylation of Active Genes in Fungi.</title>
        <authorList>
            <consortium name="DOE Joint Genome Institute"/>
            <person name="Mondo S.J."/>
            <person name="Dannebaum R.O."/>
            <person name="Kuo R.C."/>
            <person name="Labutti K."/>
            <person name="Haridas S."/>
            <person name="Kuo A."/>
            <person name="Salamov A."/>
            <person name="Ahrendt S.R."/>
            <person name="Lipzen A."/>
            <person name="Sullivan W."/>
            <person name="Andreopoulos W.B."/>
            <person name="Clum A."/>
            <person name="Lindquist E."/>
            <person name="Daum C."/>
            <person name="Ramamoorthy G.K."/>
            <person name="Gryganskyi A."/>
            <person name="Culley D."/>
            <person name="Magnuson J.K."/>
            <person name="James T.Y."/>
            <person name="O'Malley M.A."/>
            <person name="Stajich J.E."/>
            <person name="Spatafora J.W."/>
            <person name="Visel A."/>
            <person name="Grigoriev I.V."/>
        </authorList>
    </citation>
    <scope>NUCLEOTIDE SEQUENCE [LARGE SCALE GENOMIC DNA]</scope>
    <source>
        <strain evidence="2 3">JEL800</strain>
    </source>
</reference>
<proteinExistence type="predicted"/>
<dbReference type="EMBL" id="MCGO01000175">
    <property type="protein sequence ID" value="ORY22681.1"/>
    <property type="molecule type" value="Genomic_DNA"/>
</dbReference>
<accession>A0A1Y2AJG0</accession>
<keyword evidence="3" id="KW-1185">Reference proteome</keyword>
<gene>
    <name evidence="2" type="ORF">BCR33DRAFT_748856</name>
</gene>
<organism evidence="2 3">
    <name type="scientific">Rhizoclosmatium globosum</name>
    <dbReference type="NCBI Taxonomy" id="329046"/>
    <lineage>
        <taxon>Eukaryota</taxon>
        <taxon>Fungi</taxon>
        <taxon>Fungi incertae sedis</taxon>
        <taxon>Chytridiomycota</taxon>
        <taxon>Chytridiomycota incertae sedis</taxon>
        <taxon>Chytridiomycetes</taxon>
        <taxon>Chytridiales</taxon>
        <taxon>Chytriomycetaceae</taxon>
        <taxon>Rhizoclosmatium</taxon>
    </lineage>
</organism>
<dbReference type="Proteomes" id="UP000193642">
    <property type="component" value="Unassembled WGS sequence"/>
</dbReference>
<comment type="caution">
    <text evidence="2">The sequence shown here is derived from an EMBL/GenBank/DDBJ whole genome shotgun (WGS) entry which is preliminary data.</text>
</comment>
<feature type="region of interest" description="Disordered" evidence="1">
    <location>
        <begin position="97"/>
        <end position="123"/>
    </location>
</feature>
<evidence type="ECO:0000313" key="3">
    <source>
        <dbReference type="Proteomes" id="UP000193642"/>
    </source>
</evidence>
<name>A0A1Y2AJG0_9FUNG</name>
<sequence length="123" mass="13726">MDMIKLARQEWDVSSEAAEFPELENEPLLESETVEVANNVDIPCSTIVHFLAGLNATKAALQSSKIHTSINRLIKNLAHANTNTPNFITLEFVLDSQKSTTEKRSNKLTTVSSSKKRRSVRDI</sequence>
<evidence type="ECO:0000256" key="1">
    <source>
        <dbReference type="SAM" id="MobiDB-lite"/>
    </source>
</evidence>
<protein>
    <submittedName>
        <fullName evidence="2">Uncharacterized protein</fullName>
    </submittedName>
</protein>
<dbReference type="AlphaFoldDB" id="A0A1Y2AJG0"/>
<feature type="compositionally biased region" description="Basic residues" evidence="1">
    <location>
        <begin position="114"/>
        <end position="123"/>
    </location>
</feature>